<gene>
    <name evidence="1 3" type="primary">apaG</name>
    <name evidence="3" type="ORF">KVG85_22390</name>
</gene>
<evidence type="ECO:0000259" key="2">
    <source>
        <dbReference type="PROSITE" id="PS51087"/>
    </source>
</evidence>
<dbReference type="Proteomes" id="UP001048763">
    <property type="component" value="Unassembled WGS sequence"/>
</dbReference>
<feature type="domain" description="ApaG" evidence="2">
    <location>
        <begin position="2"/>
        <end position="126"/>
    </location>
</feature>
<name>A0ABS6RRN5_9PSED</name>
<dbReference type="NCBIfam" id="NF003967">
    <property type="entry name" value="PRK05461.1"/>
    <property type="match status" value="1"/>
</dbReference>
<organism evidence="3 4">
    <name type="scientific">Pseudomonas triticicola</name>
    <dbReference type="NCBI Taxonomy" id="2842345"/>
    <lineage>
        <taxon>Bacteria</taxon>
        <taxon>Pseudomonadati</taxon>
        <taxon>Pseudomonadota</taxon>
        <taxon>Gammaproteobacteria</taxon>
        <taxon>Pseudomonadales</taxon>
        <taxon>Pseudomonadaceae</taxon>
        <taxon>Pseudomonas</taxon>
    </lineage>
</organism>
<dbReference type="PANTHER" id="PTHR14289:SF16">
    <property type="entry name" value="POLYMERASE DELTA-INTERACTING PROTEIN 2"/>
    <property type="match status" value="1"/>
</dbReference>
<comment type="caution">
    <text evidence="3">The sequence shown here is derived from an EMBL/GenBank/DDBJ whole genome shotgun (WGS) entry which is preliminary data.</text>
</comment>
<dbReference type="HAMAP" id="MF_00791">
    <property type="entry name" value="ApaG"/>
    <property type="match status" value="1"/>
</dbReference>
<sequence length="126" mass="13855">MSDSRYQVDVSVVTRYLPDQSQPEHDRFAFAYTITVQNNGKLAAKLLSRHWVITDGDGHVEEVRGEGVVGQKPLIAAGESHTYTSGTVMTTKVGTMQGTYQMLSDDGKRFDATIKPFRLAVPGALH</sequence>
<dbReference type="EMBL" id="JAHSTX010000002">
    <property type="protein sequence ID" value="MBV4548857.1"/>
    <property type="molecule type" value="Genomic_DNA"/>
</dbReference>
<accession>A0ABS6RRN5</accession>
<evidence type="ECO:0000313" key="4">
    <source>
        <dbReference type="Proteomes" id="UP001048763"/>
    </source>
</evidence>
<proteinExistence type="inferred from homology"/>
<keyword evidence="4" id="KW-1185">Reference proteome</keyword>
<evidence type="ECO:0000313" key="3">
    <source>
        <dbReference type="EMBL" id="MBV4548857.1"/>
    </source>
</evidence>
<evidence type="ECO:0000256" key="1">
    <source>
        <dbReference type="HAMAP-Rule" id="MF_00791"/>
    </source>
</evidence>
<dbReference type="PANTHER" id="PTHR14289">
    <property type="entry name" value="F-BOX ONLY PROTEIN 3"/>
    <property type="match status" value="1"/>
</dbReference>
<dbReference type="InterPro" id="IPR023065">
    <property type="entry name" value="Uncharacterised_ApaG"/>
</dbReference>
<dbReference type="RefSeq" id="WP_217865076.1">
    <property type="nucleotide sequence ID" value="NZ_JAHSTX010000002.1"/>
</dbReference>
<dbReference type="InterPro" id="IPR007474">
    <property type="entry name" value="ApaG_domain"/>
</dbReference>
<reference evidence="3" key="1">
    <citation type="submission" date="2021-06" db="EMBL/GenBank/DDBJ databases">
        <title>Updating the genus Pseudomonas: Description of 43 new species and partition of the Pseudomonas putida group.</title>
        <authorList>
            <person name="Girard L."/>
            <person name="Lood C."/>
            <person name="Vandamme P."/>
            <person name="Rokni-Zadeh H."/>
            <person name="Van Noort V."/>
            <person name="Hofte M."/>
            <person name="Lavigne R."/>
            <person name="De Mot R."/>
        </authorList>
    </citation>
    <scope>NUCLEOTIDE SEQUENCE</scope>
    <source>
        <strain evidence="3">SWRI88</strain>
    </source>
</reference>
<dbReference type="PROSITE" id="PS51087">
    <property type="entry name" value="APAG"/>
    <property type="match status" value="1"/>
</dbReference>
<dbReference type="Pfam" id="PF04379">
    <property type="entry name" value="DUF525"/>
    <property type="match status" value="1"/>
</dbReference>
<protein>
    <recommendedName>
        <fullName evidence="1">Protein ApaG</fullName>
    </recommendedName>
</protein>